<organism evidence="7 8">
    <name type="scientific">Synoicihabitans lomoniglobus</name>
    <dbReference type="NCBI Taxonomy" id="2909285"/>
    <lineage>
        <taxon>Bacteria</taxon>
        <taxon>Pseudomonadati</taxon>
        <taxon>Verrucomicrobiota</taxon>
        <taxon>Opitutia</taxon>
        <taxon>Opitutales</taxon>
        <taxon>Opitutaceae</taxon>
        <taxon>Synoicihabitans</taxon>
    </lineage>
</organism>
<dbReference type="InterPro" id="IPR003594">
    <property type="entry name" value="HATPase_dom"/>
</dbReference>
<dbReference type="SMART" id="SM00388">
    <property type="entry name" value="HisKA"/>
    <property type="match status" value="1"/>
</dbReference>
<dbReference type="SMART" id="SM00387">
    <property type="entry name" value="HATPase_c"/>
    <property type="match status" value="1"/>
</dbReference>
<dbReference type="Gene3D" id="1.10.287.130">
    <property type="match status" value="1"/>
</dbReference>
<dbReference type="PRINTS" id="PR00344">
    <property type="entry name" value="BCTRLSENSOR"/>
</dbReference>
<evidence type="ECO:0000313" key="7">
    <source>
        <dbReference type="EMBL" id="WED64112.1"/>
    </source>
</evidence>
<dbReference type="PANTHER" id="PTHR43547">
    <property type="entry name" value="TWO-COMPONENT HISTIDINE KINASE"/>
    <property type="match status" value="1"/>
</dbReference>
<dbReference type="Gene3D" id="3.30.565.10">
    <property type="entry name" value="Histidine kinase-like ATPase, C-terminal domain"/>
    <property type="match status" value="1"/>
</dbReference>
<dbReference type="Pfam" id="PF00072">
    <property type="entry name" value="Response_reg"/>
    <property type="match status" value="1"/>
</dbReference>
<evidence type="ECO:0000256" key="2">
    <source>
        <dbReference type="ARBA" id="ARBA00012438"/>
    </source>
</evidence>
<evidence type="ECO:0000259" key="6">
    <source>
        <dbReference type="PROSITE" id="PS50110"/>
    </source>
</evidence>
<dbReference type="AlphaFoldDB" id="A0AAF0CHB6"/>
<dbReference type="Gene3D" id="3.40.50.2300">
    <property type="match status" value="1"/>
</dbReference>
<evidence type="ECO:0000259" key="5">
    <source>
        <dbReference type="PROSITE" id="PS50109"/>
    </source>
</evidence>
<feature type="modified residue" description="4-aspartylphosphate" evidence="4">
    <location>
        <position position="55"/>
    </location>
</feature>
<reference evidence="7" key="1">
    <citation type="submission" date="2023-03" db="EMBL/GenBank/DDBJ databases">
        <title>Lomoglobus Profundus gen. nov., sp. nov., a novel member of the phylum Verrucomicrobia, isolated from deep-marine sediment of South China Sea.</title>
        <authorList>
            <person name="Ahmad T."/>
            <person name="Ishaq S.E."/>
            <person name="Wang F."/>
        </authorList>
    </citation>
    <scope>NUCLEOTIDE SEQUENCE</scope>
    <source>
        <strain evidence="7">LMO-M01</strain>
    </source>
</reference>
<dbReference type="PROSITE" id="PS50110">
    <property type="entry name" value="RESPONSE_REGULATORY"/>
    <property type="match status" value="1"/>
</dbReference>
<accession>A0AAF0CHB6</accession>
<evidence type="ECO:0000313" key="8">
    <source>
        <dbReference type="Proteomes" id="UP001218638"/>
    </source>
</evidence>
<dbReference type="InterPro" id="IPR005467">
    <property type="entry name" value="His_kinase_dom"/>
</dbReference>
<dbReference type="EMBL" id="CP119075">
    <property type="protein sequence ID" value="WED64112.1"/>
    <property type="molecule type" value="Genomic_DNA"/>
</dbReference>
<dbReference type="RefSeq" id="WP_330928017.1">
    <property type="nucleotide sequence ID" value="NZ_CP119075.1"/>
</dbReference>
<dbReference type="GO" id="GO:0000155">
    <property type="term" value="F:phosphorelay sensor kinase activity"/>
    <property type="evidence" value="ECO:0007669"/>
    <property type="project" value="InterPro"/>
</dbReference>
<dbReference type="Pfam" id="PF00512">
    <property type="entry name" value="HisKA"/>
    <property type="match status" value="1"/>
</dbReference>
<dbReference type="SUPFAM" id="SSF55874">
    <property type="entry name" value="ATPase domain of HSP90 chaperone/DNA topoisomerase II/histidine kinase"/>
    <property type="match status" value="1"/>
</dbReference>
<dbReference type="Proteomes" id="UP001218638">
    <property type="component" value="Chromosome"/>
</dbReference>
<dbReference type="InterPro" id="IPR004358">
    <property type="entry name" value="Sig_transdc_His_kin-like_C"/>
</dbReference>
<evidence type="ECO:0000256" key="4">
    <source>
        <dbReference type="PROSITE-ProRule" id="PRU00169"/>
    </source>
</evidence>
<dbReference type="PROSITE" id="PS50109">
    <property type="entry name" value="HIS_KIN"/>
    <property type="match status" value="1"/>
</dbReference>
<dbReference type="InterPro" id="IPR011006">
    <property type="entry name" value="CheY-like_superfamily"/>
</dbReference>
<dbReference type="EC" id="2.7.13.3" evidence="2"/>
<dbReference type="InterPro" id="IPR036890">
    <property type="entry name" value="HATPase_C_sf"/>
</dbReference>
<protein>
    <recommendedName>
        <fullName evidence="2">histidine kinase</fullName>
        <ecNumber evidence="2">2.7.13.3</ecNumber>
    </recommendedName>
</protein>
<evidence type="ECO:0000256" key="3">
    <source>
        <dbReference type="ARBA" id="ARBA00022553"/>
    </source>
</evidence>
<gene>
    <name evidence="7" type="ORF">PXH66_17380</name>
</gene>
<dbReference type="SUPFAM" id="SSF52172">
    <property type="entry name" value="CheY-like"/>
    <property type="match status" value="1"/>
</dbReference>
<name>A0AAF0CHB6_9BACT</name>
<dbReference type="CDD" id="cd00082">
    <property type="entry name" value="HisKA"/>
    <property type="match status" value="1"/>
</dbReference>
<dbReference type="SUPFAM" id="SSF47384">
    <property type="entry name" value="Homodimeric domain of signal transducing histidine kinase"/>
    <property type="match status" value="1"/>
</dbReference>
<keyword evidence="8" id="KW-1185">Reference proteome</keyword>
<feature type="domain" description="Histidine kinase" evidence="5">
    <location>
        <begin position="142"/>
        <end position="367"/>
    </location>
</feature>
<proteinExistence type="predicted"/>
<keyword evidence="3 4" id="KW-0597">Phosphoprotein</keyword>
<dbReference type="SMART" id="SM00448">
    <property type="entry name" value="REC"/>
    <property type="match status" value="1"/>
</dbReference>
<sequence length="374" mass="41083">MKNNEQILIVEDNEILRGQIIMALEMEGFDVIHGCNGNEGLEMAQRHQPDVIISDLMMPEMDGREMLARLRQTEHGRGVPFIFLTARVAKEDIRGGMDSGADDYLPKPFDLNDLINAVQARLVRSRERSAVAIAEQQRMLRTLPHEMRTPLNAIVGVAQMLRDELIPGEPVPADVPELLNMIVGGGDRLEKFATKLVQHVQLDLLESTASSVRDEFCTGEMLMPQGTLTAMAVAVAAPHSREQDLQVGSCDGMVAMPPHVWKPMLEEIVDNACRFSSPGTAVHVDFRRGQDQGFELRVSDRGIGMTAEQIASIAPFRQFNRPSQEQQGLGLGLINARRLAEICGGRLDVVSPAAGGLEVRVWLPASNLSPAAED</sequence>
<feature type="domain" description="Response regulatory" evidence="6">
    <location>
        <begin position="6"/>
        <end position="122"/>
    </location>
</feature>
<dbReference type="InterPro" id="IPR003661">
    <property type="entry name" value="HisK_dim/P_dom"/>
</dbReference>
<comment type="catalytic activity">
    <reaction evidence="1">
        <text>ATP + protein L-histidine = ADP + protein N-phospho-L-histidine.</text>
        <dbReference type="EC" id="2.7.13.3"/>
    </reaction>
</comment>
<dbReference type="Pfam" id="PF02518">
    <property type="entry name" value="HATPase_c"/>
    <property type="match status" value="1"/>
</dbReference>
<dbReference type="InterPro" id="IPR001789">
    <property type="entry name" value="Sig_transdc_resp-reg_receiver"/>
</dbReference>
<dbReference type="PANTHER" id="PTHR43547:SF2">
    <property type="entry name" value="HYBRID SIGNAL TRANSDUCTION HISTIDINE KINASE C"/>
    <property type="match status" value="1"/>
</dbReference>
<evidence type="ECO:0000256" key="1">
    <source>
        <dbReference type="ARBA" id="ARBA00000085"/>
    </source>
</evidence>
<dbReference type="CDD" id="cd17574">
    <property type="entry name" value="REC_OmpR"/>
    <property type="match status" value="1"/>
</dbReference>
<dbReference type="InterPro" id="IPR036097">
    <property type="entry name" value="HisK_dim/P_sf"/>
</dbReference>
<dbReference type="KEGG" id="slom:PXH66_17380"/>